<evidence type="ECO:0000256" key="9">
    <source>
        <dbReference type="ARBA" id="ARBA00023004"/>
    </source>
</evidence>
<dbReference type="InterPro" id="IPR051827">
    <property type="entry name" value="Cas4_exonuclease"/>
</dbReference>
<comment type="cofactor">
    <cofactor evidence="13">
        <name>Mg(2+)</name>
        <dbReference type="ChEBI" id="CHEBI:18420"/>
    </cofactor>
    <cofactor evidence="13">
        <name>Mn(2+)</name>
        <dbReference type="ChEBI" id="CHEBI:29035"/>
    </cofactor>
    <text evidence="13">Mg(2+) or Mn(2+) required for ssDNA cleavage activity.</text>
</comment>
<evidence type="ECO:0000256" key="6">
    <source>
        <dbReference type="ARBA" id="ARBA00022723"/>
    </source>
</evidence>
<evidence type="ECO:0000256" key="4">
    <source>
        <dbReference type="ARBA" id="ARBA00020049"/>
    </source>
</evidence>
<dbReference type="GO" id="GO:0051607">
    <property type="term" value="P:defense response to virus"/>
    <property type="evidence" value="ECO:0007669"/>
    <property type="project" value="UniProtKB-KW"/>
</dbReference>
<evidence type="ECO:0000313" key="16">
    <source>
        <dbReference type="Proteomes" id="UP000004946"/>
    </source>
</evidence>
<keyword evidence="9 13" id="KW-0408">Iron</keyword>
<evidence type="ECO:0000256" key="5">
    <source>
        <dbReference type="ARBA" id="ARBA00022722"/>
    </source>
</evidence>
<evidence type="ECO:0000256" key="2">
    <source>
        <dbReference type="ARBA" id="ARBA00009189"/>
    </source>
</evidence>
<evidence type="ECO:0000256" key="1">
    <source>
        <dbReference type="ARBA" id="ARBA00001966"/>
    </source>
</evidence>
<dbReference type="Pfam" id="PF01930">
    <property type="entry name" value="Cas_Cas4"/>
    <property type="match status" value="1"/>
</dbReference>
<evidence type="ECO:0000256" key="10">
    <source>
        <dbReference type="ARBA" id="ARBA00023014"/>
    </source>
</evidence>
<dbReference type="eggNOG" id="COG1468">
    <property type="taxonomic scope" value="Bacteria"/>
</dbReference>
<comment type="cofactor">
    <cofactor evidence="13">
        <name>iron-sulfur cluster</name>
        <dbReference type="ChEBI" id="CHEBI:30408"/>
    </cofactor>
</comment>
<name>E6K117_PARDN</name>
<gene>
    <name evidence="15" type="primary">cas4</name>
    <name evidence="15" type="ORF">HMPREF0620_0503</name>
</gene>
<dbReference type="RefSeq" id="WP_006288916.1">
    <property type="nucleotide sequence ID" value="NZ_AP012333.1"/>
</dbReference>
<dbReference type="NCBIfam" id="TIGR00372">
    <property type="entry name" value="cas4"/>
    <property type="match status" value="1"/>
</dbReference>
<organism evidence="15 16">
    <name type="scientific">Parascardovia denticolens DSM 10105 = JCM 12538</name>
    <dbReference type="NCBI Taxonomy" id="864564"/>
    <lineage>
        <taxon>Bacteria</taxon>
        <taxon>Bacillati</taxon>
        <taxon>Actinomycetota</taxon>
        <taxon>Actinomycetes</taxon>
        <taxon>Bifidobacteriales</taxon>
        <taxon>Bifidobacteriaceae</taxon>
        <taxon>Parascardovia</taxon>
    </lineage>
</organism>
<reference evidence="15 16" key="1">
    <citation type="submission" date="2010-12" db="EMBL/GenBank/DDBJ databases">
        <authorList>
            <person name="Muzny D."/>
            <person name="Qin X."/>
            <person name="Buhay C."/>
            <person name="Dugan-Rocha S."/>
            <person name="Ding Y."/>
            <person name="Chen G."/>
            <person name="Hawes A."/>
            <person name="Holder M."/>
            <person name="Jhangiani S."/>
            <person name="Johnson A."/>
            <person name="Khan Z."/>
            <person name="Li Z."/>
            <person name="Liu W."/>
            <person name="Liu X."/>
            <person name="Perez L."/>
            <person name="Shen H."/>
            <person name="Wang Q."/>
            <person name="Watt J."/>
            <person name="Xi L."/>
            <person name="Xin Y."/>
            <person name="Zhou J."/>
            <person name="Deng J."/>
            <person name="Jiang H."/>
            <person name="Liu Y."/>
            <person name="Qu J."/>
            <person name="Song X.-Z."/>
            <person name="Zhang L."/>
            <person name="Villasana D."/>
            <person name="Johnson A."/>
            <person name="Liu J."/>
            <person name="Liyanage D."/>
            <person name="Lorensuhewa L."/>
            <person name="Robinson T."/>
            <person name="Song A."/>
            <person name="Song B.-B."/>
            <person name="Dinh H."/>
            <person name="Thornton R."/>
            <person name="Coyle M."/>
            <person name="Francisco L."/>
            <person name="Jackson L."/>
            <person name="Javaid M."/>
            <person name="Korchina V."/>
            <person name="Kovar C."/>
            <person name="Mata R."/>
            <person name="Mathew T."/>
            <person name="Ngo R."/>
            <person name="Nguyen L."/>
            <person name="Nguyen N."/>
            <person name="Okwuonu G."/>
            <person name="Ongeri F."/>
            <person name="Pham C."/>
            <person name="Simmons D."/>
            <person name="Wilczek-Boney K."/>
            <person name="Hale W."/>
            <person name="Jakkamsetti A."/>
            <person name="Pham P."/>
            <person name="Ruth R."/>
            <person name="San Lucas F."/>
            <person name="Warren J."/>
            <person name="Zhang J."/>
            <person name="Zhao Z."/>
            <person name="Zhou C."/>
            <person name="Zhu D."/>
            <person name="Lee S."/>
            <person name="Bess C."/>
            <person name="Blankenburg K."/>
            <person name="Forbes L."/>
            <person name="Fu Q."/>
            <person name="Gubbala S."/>
            <person name="Hirani K."/>
            <person name="Jayaseelan J.C."/>
            <person name="Lara F."/>
            <person name="Munidasa M."/>
            <person name="Palculict T."/>
            <person name="Patil S."/>
            <person name="Pu L.-L."/>
            <person name="Saada N."/>
            <person name="Tang L."/>
            <person name="Weissenberger G."/>
            <person name="Zhu Y."/>
            <person name="Hemphill L."/>
            <person name="Shang Y."/>
            <person name="Youmans B."/>
            <person name="Ayvaz T."/>
            <person name="Ross M."/>
            <person name="Santibanez J."/>
            <person name="Aqrawi P."/>
            <person name="Gross S."/>
            <person name="Joshi V."/>
            <person name="Fowler G."/>
            <person name="Nazareth L."/>
            <person name="Reid J."/>
            <person name="Worley K."/>
            <person name="Petrosino J."/>
            <person name="Highlander S."/>
            <person name="Gibbs R."/>
        </authorList>
    </citation>
    <scope>NUCLEOTIDE SEQUENCE [LARGE SCALE GENOMIC DNA]</scope>
    <source>
        <strain evidence="15 16">DSM 10105</strain>
    </source>
</reference>
<evidence type="ECO:0000256" key="11">
    <source>
        <dbReference type="ARBA" id="ARBA00023118"/>
    </source>
</evidence>
<comment type="function">
    <text evidence="13">CRISPR (clustered regularly interspaced short palindromic repeat) is an adaptive immune system that provides protection against mobile genetic elements (viruses, transposable elements and conjugative plasmids). CRISPR clusters contain sequences complementary to antecedent mobile elements and target invading nucleic acids. CRISPR clusters are transcribed and processed into CRISPR RNA (crRNA).</text>
</comment>
<protein>
    <recommendedName>
        <fullName evidence="4 13">CRISPR-associated exonuclease Cas4</fullName>
        <ecNumber evidence="3 13">3.1.12.1</ecNumber>
    </recommendedName>
</protein>
<keyword evidence="6 13" id="KW-0479">Metal-binding</keyword>
<evidence type="ECO:0000313" key="15">
    <source>
        <dbReference type="EMBL" id="EFT83498.1"/>
    </source>
</evidence>
<dbReference type="GO" id="GO:0046872">
    <property type="term" value="F:metal ion binding"/>
    <property type="evidence" value="ECO:0007669"/>
    <property type="project" value="UniProtKB-KW"/>
</dbReference>
<keyword evidence="11 13" id="KW-0051">Antiviral defense</keyword>
<comment type="caution">
    <text evidence="15">The sequence shown here is derived from an EMBL/GenBank/DDBJ whole genome shotgun (WGS) entry which is preliminary data.</text>
</comment>
<dbReference type="PATRIC" id="fig|864564.6.peg.1208"/>
<accession>E6K117</accession>
<evidence type="ECO:0000256" key="7">
    <source>
        <dbReference type="ARBA" id="ARBA00022801"/>
    </source>
</evidence>
<dbReference type="InterPro" id="IPR013343">
    <property type="entry name" value="CRISPR-assoc_prot_Cas4"/>
</dbReference>
<comment type="cofactor">
    <cofactor evidence="1">
        <name>[4Fe-4S] cluster</name>
        <dbReference type="ChEBI" id="CHEBI:49883"/>
    </cofactor>
</comment>
<dbReference type="PANTHER" id="PTHR36531:SF6">
    <property type="entry name" value="DNA REPLICATION ATP-DEPENDENT HELICASE_NUCLEASE DNA2"/>
    <property type="match status" value="1"/>
</dbReference>
<evidence type="ECO:0000259" key="14">
    <source>
        <dbReference type="Pfam" id="PF01930"/>
    </source>
</evidence>
<keyword evidence="8 13" id="KW-0269">Exonuclease</keyword>
<dbReference type="InterPro" id="IPR011604">
    <property type="entry name" value="PDDEXK-like_dom_sf"/>
</dbReference>
<dbReference type="EC" id="3.1.12.1" evidence="3 13"/>
<sequence length="230" mass="26605">MDIVREGPSEYPEEQWLALSGIQHFSFCRRQWALIHIEQVWSENYLTMSGRLEHSRAHDYAQSELRGDVLTLRDLRVFSRRLGISGDCDVVEFHKSNQGVPLIGRRGRWIPYPIEYKHGQSKDNDADRLQLCAEAMCLEEMLSCDIAEGALFYQKVKRREVVPLEAGLREKVTMMFAEMHRLFERGATPKVKPTKACKACSLRDLCLPKLYTIPSVSSYMDSMLDSEEER</sequence>
<dbReference type="GO" id="GO:0004527">
    <property type="term" value="F:exonuclease activity"/>
    <property type="evidence" value="ECO:0007669"/>
    <property type="project" value="UniProtKB-KW"/>
</dbReference>
<keyword evidence="16" id="KW-1185">Reference proteome</keyword>
<proteinExistence type="inferred from homology"/>
<dbReference type="KEGG" id="pdo:PSDT_1096"/>
<dbReference type="Gene3D" id="3.90.320.10">
    <property type="match status" value="1"/>
</dbReference>
<comment type="similarity">
    <text evidence="2 13">Belongs to the CRISPR-associated exonuclease Cas4 family.</text>
</comment>
<keyword evidence="12 13" id="KW-0464">Manganese</keyword>
<dbReference type="AlphaFoldDB" id="E6K117"/>
<evidence type="ECO:0000256" key="8">
    <source>
        <dbReference type="ARBA" id="ARBA00022839"/>
    </source>
</evidence>
<keyword evidence="5 13" id="KW-0540">Nuclease</keyword>
<dbReference type="PANTHER" id="PTHR36531">
    <property type="entry name" value="CRISPR-ASSOCIATED EXONUCLEASE CAS4"/>
    <property type="match status" value="1"/>
</dbReference>
<evidence type="ECO:0000256" key="12">
    <source>
        <dbReference type="ARBA" id="ARBA00023211"/>
    </source>
</evidence>
<dbReference type="HOGENOM" id="CLU_102055_1_1_11"/>
<feature type="domain" description="DUF83" evidence="14">
    <location>
        <begin position="20"/>
        <end position="207"/>
    </location>
</feature>
<dbReference type="Proteomes" id="UP000004946">
    <property type="component" value="Chromosome"/>
</dbReference>
<keyword evidence="10 13" id="KW-0411">Iron-sulfur</keyword>
<evidence type="ECO:0000256" key="3">
    <source>
        <dbReference type="ARBA" id="ARBA00012768"/>
    </source>
</evidence>
<dbReference type="GO" id="GO:0051536">
    <property type="term" value="F:iron-sulfur cluster binding"/>
    <property type="evidence" value="ECO:0007669"/>
    <property type="project" value="UniProtKB-KW"/>
</dbReference>
<dbReference type="EMBL" id="AEON01000001">
    <property type="protein sequence ID" value="EFT83498.1"/>
    <property type="molecule type" value="Genomic_DNA"/>
</dbReference>
<keyword evidence="7 13" id="KW-0378">Hydrolase</keyword>
<evidence type="ECO:0000256" key="13">
    <source>
        <dbReference type="RuleBase" id="RU365022"/>
    </source>
</evidence>
<dbReference type="InterPro" id="IPR022765">
    <property type="entry name" value="Dna2/Cas4_DUF83"/>
</dbReference>